<feature type="region of interest" description="Disordered" evidence="8">
    <location>
        <begin position="710"/>
        <end position="756"/>
    </location>
</feature>
<evidence type="ECO:0000256" key="9">
    <source>
        <dbReference type="SAM" id="Phobius"/>
    </source>
</evidence>
<feature type="transmembrane region" description="Helical" evidence="9">
    <location>
        <begin position="1025"/>
        <end position="1045"/>
    </location>
</feature>
<dbReference type="Proteomes" id="UP001549921">
    <property type="component" value="Unassembled WGS sequence"/>
</dbReference>
<dbReference type="InterPro" id="IPR027417">
    <property type="entry name" value="P-loop_NTPase"/>
</dbReference>
<feature type="transmembrane region" description="Helical" evidence="9">
    <location>
        <begin position="779"/>
        <end position="803"/>
    </location>
</feature>
<evidence type="ECO:0000256" key="1">
    <source>
        <dbReference type="ARBA" id="ARBA00004141"/>
    </source>
</evidence>
<feature type="transmembrane region" description="Helical" evidence="9">
    <location>
        <begin position="940"/>
        <end position="958"/>
    </location>
</feature>
<dbReference type="SUPFAM" id="SSF52540">
    <property type="entry name" value="P-loop containing nucleoside triphosphate hydrolases"/>
    <property type="match status" value="2"/>
</dbReference>
<comment type="subcellular location">
    <subcellularLocation>
        <location evidence="1">Membrane</location>
        <topology evidence="1">Multi-pass membrane protein</topology>
    </subcellularLocation>
</comment>
<evidence type="ECO:0000256" key="2">
    <source>
        <dbReference type="ARBA" id="ARBA00022448"/>
    </source>
</evidence>
<dbReference type="FunFam" id="3.40.50.300:FF:001726">
    <property type="entry name" value="Multidrug resistance-associated protein 4"/>
    <property type="match status" value="1"/>
</dbReference>
<name>A0ABD0TLR8_LOXSC</name>
<keyword evidence="7 9" id="KW-0472">Membrane</keyword>
<dbReference type="InterPro" id="IPR003439">
    <property type="entry name" value="ABC_transporter-like_ATP-bd"/>
</dbReference>
<dbReference type="Gene3D" id="1.20.1560.10">
    <property type="entry name" value="ABC transporter type 1, transmembrane domain"/>
    <property type="match status" value="2"/>
</dbReference>
<dbReference type="GO" id="GO:0005524">
    <property type="term" value="F:ATP binding"/>
    <property type="evidence" value="ECO:0007669"/>
    <property type="project" value="UniProtKB-KW"/>
</dbReference>
<feature type="domain" description="ABC transporter" evidence="10">
    <location>
        <begin position="481"/>
        <end position="704"/>
    </location>
</feature>
<evidence type="ECO:0000313" key="12">
    <source>
        <dbReference type="EMBL" id="KAL0850178.1"/>
    </source>
</evidence>
<dbReference type="InterPro" id="IPR050173">
    <property type="entry name" value="ABC_transporter_C-like"/>
</dbReference>
<evidence type="ECO:0000259" key="11">
    <source>
        <dbReference type="PROSITE" id="PS50929"/>
    </source>
</evidence>
<feature type="region of interest" description="Disordered" evidence="8">
    <location>
        <begin position="1"/>
        <end position="24"/>
    </location>
</feature>
<evidence type="ECO:0000259" key="10">
    <source>
        <dbReference type="PROSITE" id="PS50893"/>
    </source>
</evidence>
<feature type="domain" description="ABC transporter" evidence="10">
    <location>
        <begin position="1119"/>
        <end position="1348"/>
    </location>
</feature>
<dbReference type="CDD" id="cd18579">
    <property type="entry name" value="ABC_6TM_ABCC_D1"/>
    <property type="match status" value="1"/>
</dbReference>
<keyword evidence="4" id="KW-0547">Nucleotide-binding</keyword>
<accession>A0ABD0TLR8</accession>
<feature type="transmembrane region" description="Helical" evidence="9">
    <location>
        <begin position="374"/>
        <end position="393"/>
    </location>
</feature>
<feature type="transmembrane region" description="Helical" evidence="9">
    <location>
        <begin position="840"/>
        <end position="866"/>
    </location>
</feature>
<keyword evidence="2" id="KW-0813">Transport</keyword>
<dbReference type="CDD" id="cd03250">
    <property type="entry name" value="ABCC_MRP_domain1"/>
    <property type="match status" value="1"/>
</dbReference>
<dbReference type="Pfam" id="PF00664">
    <property type="entry name" value="ABC_membrane"/>
    <property type="match status" value="2"/>
</dbReference>
<dbReference type="InterPro" id="IPR003593">
    <property type="entry name" value="AAA+_ATPase"/>
</dbReference>
<evidence type="ECO:0008006" key="14">
    <source>
        <dbReference type="Google" id="ProtNLM"/>
    </source>
</evidence>
<feature type="transmembrane region" description="Helical" evidence="9">
    <location>
        <begin position="219"/>
        <end position="241"/>
    </location>
</feature>
<comment type="caution">
    <text evidence="12">The sequence shown here is derived from an EMBL/GenBank/DDBJ whole genome shotgun (WGS) entry which is preliminary data.</text>
</comment>
<evidence type="ECO:0000256" key="6">
    <source>
        <dbReference type="ARBA" id="ARBA00022989"/>
    </source>
</evidence>
<sequence length="1376" mass="153860">MDPKKMNGNAPKQEKKEFPKYESPLQKSRPNFFSRFLFCWMFPIYYSGTKRDLEEFDLVPAKQQYDSKPSGDILERCWLDEEAAAKAAGRKPSLLKAFIRAFGIEFIPAGIMQFGTMVIRTFTPLLFAQLLQYWSVDSTMTRETAALYGGGMILANWCAAFLNHHGNLAAQQFGMKLRISASSLMFRKIMRMNNGALGETTAGKVVNILSNDMQRFDMAFLFLHYIWIIPLQLVAVCYLGYMQAGYAALIGLAALVIIALPIQGVVGQKLGKIRFRTAEKTDQRIKVMSEVINGIQVIKMYAWEIPFQKVVSEARANELKEIRIASYLRVVFLGFMMFTERTALFLTILVFVLFGNTMTANVIYPLQQFMSAAQINITLILPLVLAFTAELFVSIGRIQEFLVLEDRPDLVFKSDSTSPIQNIFSKLSPTLEKIDNDKHVRPLSYHRKQSDALVVDNNDNAPLTRGKFRRSMSHPGGDTAVELRGVSASWTGDPAFSALSNVSMRLRRGKLCAVIGSVGSGKSSLLQMLLKELPPYAGTVSVYGQVSYASQEAWLFPSTVRENILFGLPFDPEKYKKVCKTCCLEKDFKQFPYGDQTLVGERGVSLSGGQRARINLARSVYREADIYLLDDPLSAVDANVGRLLFEGCINGYLRGRTRVLVTHQIHFLKAADYIVVLNEGQIENMGTFDELVQNGKEFSMLLASLQEGKDKDADSIGSGVSAEEKEKRDFKRSISAVSANDNDDNGQEFEAQKQEAEERQSGNLKWSVVTAYFKSGGNIFFILFTMFMIMLASAATGAVDYWISFWSNNMARYDASLEPGVSPEPGLDVQVGPFTTGQYLIIHGCLVIALILLTHLRIFPFVALIVNASKNLHDFMFATMIKGIMRFFDTSSSGRILNRFTKDMGALDEILPRTLLDVVQIYGTLVVILVLNAIALYWTLIPSFILLFIFMFMVKIYLKTAQSIKRLEGTTKSPVFGMVTSSLSGIATIRSAGAQNRLIHDFDNHQDLHTASWNGYLCGGSSFGLYLDTLCLIYLAAVIFVFIFIDFGDMVAVGSVGLAVTQTNALTAMLQHGARMLVEFIAQLTSVERVLDYTRIETESNLFNGQIESIPSWPSQGRIVFDNVNMRYSPTEEPVLRDLNVTVESRWKVGIVGRTGAGKSSLISALFRFAYLEGKVTIDGIDTSLLARQELRSKISIIPQEPVLFSATIRYNLDPFNIYSDADLWQALEQVDMKSAVPSLDFKVTEGGSNFSVGQRQLMCLARAVLRSNKILIMDEATANVDPQTDNYIQQTIKKHFASCTVLTIAHRLNTIMESDRVLVMSFGRVVEYDHPYILLSDPNSHFSSMVKETGEKNAAQLFQVAKDAYFQSNLKENAR</sequence>
<dbReference type="PROSITE" id="PS50929">
    <property type="entry name" value="ABC_TM1F"/>
    <property type="match status" value="2"/>
</dbReference>
<evidence type="ECO:0000256" key="5">
    <source>
        <dbReference type="ARBA" id="ARBA00022840"/>
    </source>
</evidence>
<dbReference type="InterPro" id="IPR036640">
    <property type="entry name" value="ABC1_TM_sf"/>
</dbReference>
<organism evidence="12 13">
    <name type="scientific">Loxostege sticticalis</name>
    <name type="common">Beet webworm moth</name>
    <dbReference type="NCBI Taxonomy" id="481309"/>
    <lineage>
        <taxon>Eukaryota</taxon>
        <taxon>Metazoa</taxon>
        <taxon>Ecdysozoa</taxon>
        <taxon>Arthropoda</taxon>
        <taxon>Hexapoda</taxon>
        <taxon>Insecta</taxon>
        <taxon>Pterygota</taxon>
        <taxon>Neoptera</taxon>
        <taxon>Endopterygota</taxon>
        <taxon>Lepidoptera</taxon>
        <taxon>Glossata</taxon>
        <taxon>Ditrysia</taxon>
        <taxon>Pyraloidea</taxon>
        <taxon>Crambidae</taxon>
        <taxon>Pyraustinae</taxon>
        <taxon>Loxostege</taxon>
    </lineage>
</organism>
<dbReference type="Pfam" id="PF00005">
    <property type="entry name" value="ABC_tran"/>
    <property type="match status" value="2"/>
</dbReference>
<dbReference type="InterPro" id="IPR017871">
    <property type="entry name" value="ABC_transporter-like_CS"/>
</dbReference>
<keyword evidence="3 9" id="KW-0812">Transmembrane</keyword>
<dbReference type="FunFam" id="3.40.50.300:FF:000163">
    <property type="entry name" value="Multidrug resistance-associated protein member 4"/>
    <property type="match status" value="1"/>
</dbReference>
<dbReference type="PANTHER" id="PTHR24223:SF415">
    <property type="entry name" value="FI20190P1"/>
    <property type="match status" value="1"/>
</dbReference>
<reference evidence="12 13" key="1">
    <citation type="submission" date="2024-06" db="EMBL/GenBank/DDBJ databases">
        <title>A chromosome-level genome assembly of beet webworm, Loxostege sticticalis.</title>
        <authorList>
            <person name="Zhang Y."/>
        </authorList>
    </citation>
    <scope>NUCLEOTIDE SEQUENCE [LARGE SCALE GENOMIC DNA]</scope>
    <source>
        <strain evidence="12">AQ028</strain>
        <tissue evidence="12">Male pupae</tissue>
    </source>
</reference>
<evidence type="ECO:0000256" key="4">
    <source>
        <dbReference type="ARBA" id="ARBA00022741"/>
    </source>
</evidence>
<dbReference type="EMBL" id="JBEDNZ010000003">
    <property type="protein sequence ID" value="KAL0850178.1"/>
    <property type="molecule type" value="Genomic_DNA"/>
</dbReference>
<keyword evidence="5" id="KW-0067">ATP-binding</keyword>
<feature type="compositionally biased region" description="Basic and acidic residues" evidence="8">
    <location>
        <begin position="722"/>
        <end position="732"/>
    </location>
</feature>
<dbReference type="InterPro" id="IPR044746">
    <property type="entry name" value="ABCC_6TM_D1"/>
</dbReference>
<dbReference type="GO" id="GO:0016020">
    <property type="term" value="C:membrane"/>
    <property type="evidence" value="ECO:0007669"/>
    <property type="project" value="UniProtKB-SubCell"/>
</dbReference>
<feature type="transmembrane region" description="Helical" evidence="9">
    <location>
        <begin position="247"/>
        <end position="266"/>
    </location>
</feature>
<evidence type="ECO:0000256" key="8">
    <source>
        <dbReference type="SAM" id="MobiDB-lite"/>
    </source>
</evidence>
<feature type="transmembrane region" description="Helical" evidence="9">
    <location>
        <begin position="914"/>
        <end position="934"/>
    </location>
</feature>
<evidence type="ECO:0000256" key="7">
    <source>
        <dbReference type="ARBA" id="ARBA00023136"/>
    </source>
</evidence>
<dbReference type="CDD" id="cd03244">
    <property type="entry name" value="ABCC_MRP_domain2"/>
    <property type="match status" value="1"/>
</dbReference>
<feature type="transmembrane region" description="Helical" evidence="9">
    <location>
        <begin position="330"/>
        <end position="354"/>
    </location>
</feature>
<dbReference type="FunFam" id="1.20.1560.10:FF:000014">
    <property type="entry name" value="Multidrug resistance-associated protein member 4"/>
    <property type="match status" value="1"/>
</dbReference>
<dbReference type="FunFam" id="1.20.1560.10:FF:000026">
    <property type="entry name" value="Multidrug resistance-associated protein lethal(2)03659"/>
    <property type="match status" value="1"/>
</dbReference>
<evidence type="ECO:0000256" key="3">
    <source>
        <dbReference type="ARBA" id="ARBA00022692"/>
    </source>
</evidence>
<dbReference type="PROSITE" id="PS00211">
    <property type="entry name" value="ABC_TRANSPORTER_1"/>
    <property type="match status" value="2"/>
</dbReference>
<evidence type="ECO:0000313" key="13">
    <source>
        <dbReference type="Proteomes" id="UP001549921"/>
    </source>
</evidence>
<dbReference type="InterPro" id="IPR011527">
    <property type="entry name" value="ABC1_TM_dom"/>
</dbReference>
<dbReference type="SUPFAM" id="SSF90123">
    <property type="entry name" value="ABC transporter transmembrane region"/>
    <property type="match status" value="2"/>
</dbReference>
<proteinExistence type="predicted"/>
<feature type="domain" description="ABC transmembrane type-1" evidence="11">
    <location>
        <begin position="109"/>
        <end position="389"/>
    </location>
</feature>
<dbReference type="PROSITE" id="PS50893">
    <property type="entry name" value="ABC_TRANSPORTER_2"/>
    <property type="match status" value="2"/>
</dbReference>
<dbReference type="PANTHER" id="PTHR24223">
    <property type="entry name" value="ATP-BINDING CASSETTE SUB-FAMILY C"/>
    <property type="match status" value="1"/>
</dbReference>
<protein>
    <recommendedName>
        <fullName evidence="14">ABCC3</fullName>
    </recommendedName>
</protein>
<dbReference type="Gene3D" id="3.40.50.300">
    <property type="entry name" value="P-loop containing nucleotide triphosphate hydrolases"/>
    <property type="match status" value="2"/>
</dbReference>
<dbReference type="SMART" id="SM00382">
    <property type="entry name" value="AAA"/>
    <property type="match status" value="2"/>
</dbReference>
<feature type="domain" description="ABC transmembrane type-1" evidence="11">
    <location>
        <begin position="783"/>
        <end position="1082"/>
    </location>
</feature>
<keyword evidence="6 9" id="KW-1133">Transmembrane helix</keyword>
<gene>
    <name evidence="12" type="ORF">ABMA28_012051</name>
</gene>